<dbReference type="PANTHER" id="PTHR45625:SF4">
    <property type="entry name" value="PEPTIDYLPROLYL ISOMERASE DOMAIN AND WD REPEAT-CONTAINING PROTEIN 1"/>
    <property type="match status" value="1"/>
</dbReference>
<proteinExistence type="predicted"/>
<name>R9GV57_9SPHI</name>
<evidence type="ECO:0000256" key="3">
    <source>
        <dbReference type="ARBA" id="ARBA00023235"/>
    </source>
</evidence>
<accession>R9GV57</accession>
<dbReference type="PROSITE" id="PS50072">
    <property type="entry name" value="CSA_PPIASE_2"/>
    <property type="match status" value="1"/>
</dbReference>
<dbReference type="InterPro" id="IPR002130">
    <property type="entry name" value="Cyclophilin-type_PPIase_dom"/>
</dbReference>
<evidence type="ECO:0000313" key="6">
    <source>
        <dbReference type="Proteomes" id="UP000014174"/>
    </source>
</evidence>
<dbReference type="SUPFAM" id="SSF50891">
    <property type="entry name" value="Cyclophilin-like"/>
    <property type="match status" value="1"/>
</dbReference>
<comment type="caution">
    <text evidence="5">The sequence shown here is derived from an EMBL/GenBank/DDBJ whole genome shotgun (WGS) entry which is preliminary data.</text>
</comment>
<dbReference type="Pfam" id="PF00160">
    <property type="entry name" value="Pro_isomerase"/>
    <property type="match status" value="1"/>
</dbReference>
<organism evidence="5 6">
    <name type="scientific">Arcticibacter svalbardensis MN12-7</name>
    <dbReference type="NCBI Taxonomy" id="1150600"/>
    <lineage>
        <taxon>Bacteria</taxon>
        <taxon>Pseudomonadati</taxon>
        <taxon>Bacteroidota</taxon>
        <taxon>Sphingobacteriia</taxon>
        <taxon>Sphingobacteriales</taxon>
        <taxon>Sphingobacteriaceae</taxon>
        <taxon>Arcticibacter</taxon>
    </lineage>
</organism>
<evidence type="ECO:0000259" key="4">
    <source>
        <dbReference type="PROSITE" id="PS50072"/>
    </source>
</evidence>
<feature type="domain" description="PPIase cyclophilin-type" evidence="4">
    <location>
        <begin position="27"/>
        <end position="206"/>
    </location>
</feature>
<dbReference type="RefSeq" id="WP_016194652.1">
    <property type="nucleotide sequence ID" value="NZ_AQPN01000051.1"/>
</dbReference>
<dbReference type="InterPro" id="IPR044666">
    <property type="entry name" value="Cyclophilin_A-like"/>
</dbReference>
<keyword evidence="6" id="KW-1185">Reference proteome</keyword>
<keyword evidence="3 5" id="KW-0413">Isomerase</keyword>
<keyword evidence="2" id="KW-0697">Rotamase</keyword>
<gene>
    <name evidence="5" type="ORF">ADIARSV_1411</name>
</gene>
<dbReference type="GO" id="GO:0003755">
    <property type="term" value="F:peptidyl-prolyl cis-trans isomerase activity"/>
    <property type="evidence" value="ECO:0007669"/>
    <property type="project" value="UniProtKB-KW"/>
</dbReference>
<dbReference type="AlphaFoldDB" id="R9GV57"/>
<reference evidence="5 6" key="1">
    <citation type="journal article" date="2013" name="Genome Announc.">
        <title>Draft Genome Sequence of Arcticibacter svalbardensis Strain MN12-7T, a Member of the Family Sphingobacteriaceae Isolated from an Arctic Soil Sample.</title>
        <authorList>
            <person name="Shivaji S."/>
            <person name="Ara S."/>
            <person name="Prasad S."/>
            <person name="Manasa B.P."/>
            <person name="Begum Z."/>
            <person name="Singh A."/>
            <person name="Kumar Pinnaka A."/>
        </authorList>
    </citation>
    <scope>NUCLEOTIDE SEQUENCE [LARGE SCALE GENOMIC DNA]</scope>
    <source>
        <strain evidence="5 6">MN12-7</strain>
    </source>
</reference>
<evidence type="ECO:0000313" key="5">
    <source>
        <dbReference type="EMBL" id="EOR95410.1"/>
    </source>
</evidence>
<dbReference type="STRING" id="1150600.ADIARSV_1411"/>
<evidence type="ECO:0000256" key="1">
    <source>
        <dbReference type="ARBA" id="ARBA00013194"/>
    </source>
</evidence>
<dbReference type="InterPro" id="IPR029000">
    <property type="entry name" value="Cyclophilin-like_dom_sf"/>
</dbReference>
<sequence length="226" mass="25720">MKSFIITAIFSFLVLISSAQSRFVRLHTNKGDILLHLYDETPKHRDAFIKSIEEGLYDHAAFNRVIKSFVNQGGELDETILDREKLHPELPLKRIDAEIIPSLYHKKGALGAGRNDNLQKRSYLTQIYLVAGKRQTDKQLDFLEQKKGIKFSAEQREVYKTIGGIPRLDQDYTIFGEIIQGMDVADAINATATNSQDLPINPIIFTPEIVSIKESTRILKKLHLIE</sequence>
<protein>
    <recommendedName>
        <fullName evidence="1">peptidylprolyl isomerase</fullName>
        <ecNumber evidence="1">5.2.1.8</ecNumber>
    </recommendedName>
</protein>
<dbReference type="PANTHER" id="PTHR45625">
    <property type="entry name" value="PEPTIDYL-PROLYL CIS-TRANS ISOMERASE-RELATED"/>
    <property type="match status" value="1"/>
</dbReference>
<dbReference type="OrthoDB" id="9807797at2"/>
<dbReference type="Gene3D" id="2.40.100.10">
    <property type="entry name" value="Cyclophilin-like"/>
    <property type="match status" value="1"/>
</dbReference>
<dbReference type="EC" id="5.2.1.8" evidence="1"/>
<dbReference type="Proteomes" id="UP000014174">
    <property type="component" value="Unassembled WGS sequence"/>
</dbReference>
<dbReference type="eggNOG" id="COG0652">
    <property type="taxonomic scope" value="Bacteria"/>
</dbReference>
<dbReference type="EMBL" id="AQPN01000051">
    <property type="protein sequence ID" value="EOR95410.1"/>
    <property type="molecule type" value="Genomic_DNA"/>
</dbReference>
<evidence type="ECO:0000256" key="2">
    <source>
        <dbReference type="ARBA" id="ARBA00023110"/>
    </source>
</evidence>